<dbReference type="PANTHER" id="PTHR34224">
    <property type="entry name" value="INTERACTOR OF CONSTITUTIVE ACTIVE ROPS 2, CHLOROPLASTIC-RELATED"/>
    <property type="match status" value="1"/>
</dbReference>
<reference evidence="5 6" key="1">
    <citation type="submission" date="2020-08" db="EMBL/GenBank/DDBJ databases">
        <title>Plant Genome Project.</title>
        <authorList>
            <person name="Zhang R.-G."/>
        </authorList>
    </citation>
    <scope>NUCLEOTIDE SEQUENCE [LARGE SCALE GENOMIC DNA]</scope>
    <source>
        <tissue evidence="5">Rhizome</tissue>
    </source>
</reference>
<dbReference type="AlphaFoldDB" id="A0A8J5LYU3"/>
<dbReference type="PANTHER" id="PTHR34224:SF2">
    <property type="entry name" value="INTERACTOR OF CONSTITUTIVE ACTIVE ROPS 4"/>
    <property type="match status" value="1"/>
</dbReference>
<organism evidence="5 6">
    <name type="scientific">Zingiber officinale</name>
    <name type="common">Ginger</name>
    <name type="synonym">Amomum zingiber</name>
    <dbReference type="NCBI Taxonomy" id="94328"/>
    <lineage>
        <taxon>Eukaryota</taxon>
        <taxon>Viridiplantae</taxon>
        <taxon>Streptophyta</taxon>
        <taxon>Embryophyta</taxon>
        <taxon>Tracheophyta</taxon>
        <taxon>Spermatophyta</taxon>
        <taxon>Magnoliopsida</taxon>
        <taxon>Liliopsida</taxon>
        <taxon>Zingiberales</taxon>
        <taxon>Zingiberaceae</taxon>
        <taxon>Zingiber</taxon>
    </lineage>
</organism>
<comment type="similarity">
    <text evidence="1">Belongs to the ICR family.</text>
</comment>
<evidence type="ECO:0000256" key="1">
    <source>
        <dbReference type="ARBA" id="ARBA00009778"/>
    </source>
</evidence>
<evidence type="ECO:0000313" key="5">
    <source>
        <dbReference type="EMBL" id="KAG6536941.1"/>
    </source>
</evidence>
<dbReference type="EMBL" id="JACMSC010000001">
    <property type="protein sequence ID" value="KAG6536941.1"/>
    <property type="molecule type" value="Genomic_DNA"/>
</dbReference>
<keyword evidence="2 3" id="KW-0175">Coiled coil</keyword>
<sequence>MDKPSSLLACVRSFAGHSWGSRGKKKVPFFDSITGFFDSFAGFVSVELGLGSFVELTDGRRDGRELKNTNKEETGATDLVLGIYEESAAIAFFIPCDDYADRRKKKEKCHATLAIHHCNRKGSKDTSLNSHQSATGTRSSAFPTGPIFKCCCSWFSSPFLQAERFEFELQEGEDEERELTLQSDAEVEINAMRGVSLSLAYRGSDASQRQSPRVPLHLKSTACSEANAVRRPTAADRSPKVSPRGVLQERRRGTKVVDLEIKLSKVQDELKKLRKRLESAEADKQGVEQALAKAKKRVPAAIAAPKEICEEDDCPPLDAERKFEGETVTSPATMDVFEVVVPGDLLQEHSEHEADGEEKEGDNAEETTTMIAKEAVKEDERDKEEEKRDALVEDLGAKLLEKEKEVEILLEENTIFKTQADEETKRIAGAAEAKEAELLAKLRSVEEEMEESKARAGRLAEQLEATERAKAALEEEMKRLRVQTQQWRKAAEAAAAAVLADDQDEVDKHIAAWGSPLAMEEEGDWRRKKGPAIRMFGEFWKKKGQRK</sequence>
<dbReference type="InterPro" id="IPR029688">
    <property type="entry name" value="ICR"/>
</dbReference>
<evidence type="ECO:0000256" key="4">
    <source>
        <dbReference type="SAM" id="MobiDB-lite"/>
    </source>
</evidence>
<dbReference type="Proteomes" id="UP000734854">
    <property type="component" value="Unassembled WGS sequence"/>
</dbReference>
<evidence type="ECO:0008006" key="7">
    <source>
        <dbReference type="Google" id="ProtNLM"/>
    </source>
</evidence>
<comment type="caution">
    <text evidence="5">The sequence shown here is derived from an EMBL/GenBank/DDBJ whole genome shotgun (WGS) entry which is preliminary data.</text>
</comment>
<proteinExistence type="inferred from homology"/>
<feature type="compositionally biased region" description="Basic and acidic residues" evidence="4">
    <location>
        <begin position="374"/>
        <end position="388"/>
    </location>
</feature>
<protein>
    <recommendedName>
        <fullName evidence="7">Interactor of constitutive active ROPs 1</fullName>
    </recommendedName>
</protein>
<evidence type="ECO:0000313" key="6">
    <source>
        <dbReference type="Proteomes" id="UP000734854"/>
    </source>
</evidence>
<feature type="coiled-coil region" evidence="3">
    <location>
        <begin position="256"/>
        <end position="297"/>
    </location>
</feature>
<accession>A0A8J5LYU3</accession>
<keyword evidence="6" id="KW-1185">Reference proteome</keyword>
<evidence type="ECO:0000256" key="3">
    <source>
        <dbReference type="SAM" id="Coils"/>
    </source>
</evidence>
<gene>
    <name evidence="5" type="ORF">ZIOFF_002019</name>
</gene>
<feature type="compositionally biased region" description="Acidic residues" evidence="4">
    <location>
        <begin position="354"/>
        <end position="365"/>
    </location>
</feature>
<name>A0A8J5LYU3_ZINOF</name>
<feature type="region of interest" description="Disordered" evidence="4">
    <location>
        <begin position="345"/>
        <end position="388"/>
    </location>
</feature>
<feature type="region of interest" description="Disordered" evidence="4">
    <location>
        <begin position="228"/>
        <end position="249"/>
    </location>
</feature>
<evidence type="ECO:0000256" key="2">
    <source>
        <dbReference type="ARBA" id="ARBA00023054"/>
    </source>
</evidence>